<dbReference type="SMART" id="SM00382">
    <property type="entry name" value="AAA"/>
    <property type="match status" value="1"/>
</dbReference>
<dbReference type="InterPro" id="IPR003593">
    <property type="entry name" value="AAA+_ATPase"/>
</dbReference>
<comment type="caution">
    <text evidence="7">The sequence shown here is derived from an EMBL/GenBank/DDBJ whole genome shotgun (WGS) entry which is preliminary data.</text>
</comment>
<reference evidence="8" key="1">
    <citation type="submission" date="2017-09" db="EMBL/GenBank/DDBJ databases">
        <title>Depth-based differentiation of microbial function through sediment-hosted aquifers and enrichment of novel symbionts in the deep terrestrial subsurface.</title>
        <authorList>
            <person name="Probst A.J."/>
            <person name="Ladd B."/>
            <person name="Jarett J.K."/>
            <person name="Geller-Mcgrath D.E."/>
            <person name="Sieber C.M.K."/>
            <person name="Emerson J.B."/>
            <person name="Anantharaman K."/>
            <person name="Thomas B.C."/>
            <person name="Malmstrom R."/>
            <person name="Stieglmeier M."/>
            <person name="Klingl A."/>
            <person name="Woyke T."/>
            <person name="Ryan C.M."/>
            <person name="Banfield J.F."/>
        </authorList>
    </citation>
    <scope>NUCLEOTIDE SEQUENCE [LARGE SCALE GENOMIC DNA]</scope>
</reference>
<dbReference type="CDD" id="cd18139">
    <property type="entry name" value="HLD_clamp_RarA"/>
    <property type="match status" value="1"/>
</dbReference>
<dbReference type="Proteomes" id="UP000230340">
    <property type="component" value="Unassembled WGS sequence"/>
</dbReference>
<proteinExistence type="inferred from homology"/>
<dbReference type="PANTHER" id="PTHR13779:SF7">
    <property type="entry name" value="ATPASE WRNIP1"/>
    <property type="match status" value="1"/>
</dbReference>
<dbReference type="GO" id="GO:0000731">
    <property type="term" value="P:DNA synthesis involved in DNA repair"/>
    <property type="evidence" value="ECO:0007669"/>
    <property type="project" value="TreeGrafter"/>
</dbReference>
<keyword evidence="5" id="KW-0067">ATP-binding</keyword>
<dbReference type="CDD" id="cd00009">
    <property type="entry name" value="AAA"/>
    <property type="match status" value="1"/>
</dbReference>
<dbReference type="SUPFAM" id="SSF48019">
    <property type="entry name" value="post-AAA+ oligomerization domain-like"/>
    <property type="match status" value="1"/>
</dbReference>
<gene>
    <name evidence="7" type="ORF">COT49_03465</name>
</gene>
<dbReference type="AlphaFoldDB" id="A0A2H0XD03"/>
<evidence type="ECO:0000256" key="4">
    <source>
        <dbReference type="ARBA" id="ARBA00022741"/>
    </source>
</evidence>
<dbReference type="GO" id="GO:0017116">
    <property type="term" value="F:single-stranded DNA helicase activity"/>
    <property type="evidence" value="ECO:0007669"/>
    <property type="project" value="TreeGrafter"/>
</dbReference>
<dbReference type="Gene3D" id="1.10.8.60">
    <property type="match status" value="1"/>
</dbReference>
<evidence type="ECO:0000259" key="6">
    <source>
        <dbReference type="SMART" id="SM00382"/>
    </source>
</evidence>
<dbReference type="Pfam" id="PF00004">
    <property type="entry name" value="AAA"/>
    <property type="match status" value="1"/>
</dbReference>
<comment type="function">
    <text evidence="1">DNA-dependent ATPase that plays important roles in cellular responses to stalled DNA replication processes.</text>
</comment>
<dbReference type="Gene3D" id="3.40.50.300">
    <property type="entry name" value="P-loop containing nucleotide triphosphate hydrolases"/>
    <property type="match status" value="1"/>
</dbReference>
<evidence type="ECO:0000256" key="5">
    <source>
        <dbReference type="ARBA" id="ARBA00022840"/>
    </source>
</evidence>
<dbReference type="InterPro" id="IPR032423">
    <property type="entry name" value="AAA_assoc_2"/>
</dbReference>
<evidence type="ECO:0000313" key="7">
    <source>
        <dbReference type="EMBL" id="PIS22820.1"/>
    </source>
</evidence>
<dbReference type="InterPro" id="IPR051314">
    <property type="entry name" value="AAA_ATPase_RarA/MGS1/WRNIP1"/>
</dbReference>
<dbReference type="InterPro" id="IPR008921">
    <property type="entry name" value="DNA_pol3_clamp-load_cplx_C"/>
</dbReference>
<dbReference type="GO" id="GO:0003677">
    <property type="term" value="F:DNA binding"/>
    <property type="evidence" value="ECO:0007669"/>
    <property type="project" value="InterPro"/>
</dbReference>
<dbReference type="InterPro" id="IPR027417">
    <property type="entry name" value="P-loop_NTPase"/>
</dbReference>
<keyword evidence="3" id="KW-0235">DNA replication</keyword>
<evidence type="ECO:0000256" key="3">
    <source>
        <dbReference type="ARBA" id="ARBA00022705"/>
    </source>
</evidence>
<dbReference type="SUPFAM" id="SSF52540">
    <property type="entry name" value="P-loop containing nucleoside triphosphate hydrolases"/>
    <property type="match status" value="1"/>
</dbReference>
<dbReference type="GO" id="GO:0005524">
    <property type="term" value="F:ATP binding"/>
    <property type="evidence" value="ECO:0007669"/>
    <property type="project" value="UniProtKB-KW"/>
</dbReference>
<dbReference type="Pfam" id="PF16193">
    <property type="entry name" value="AAA_assoc_2"/>
    <property type="match status" value="1"/>
</dbReference>
<dbReference type="InterPro" id="IPR003959">
    <property type="entry name" value="ATPase_AAA_core"/>
</dbReference>
<dbReference type="GO" id="GO:0016887">
    <property type="term" value="F:ATP hydrolysis activity"/>
    <property type="evidence" value="ECO:0007669"/>
    <property type="project" value="InterPro"/>
</dbReference>
<dbReference type="FunFam" id="3.40.50.300:FF:000137">
    <property type="entry name" value="Replication-associated recombination protein A"/>
    <property type="match status" value="1"/>
</dbReference>
<dbReference type="PANTHER" id="PTHR13779">
    <property type="entry name" value="WERNER HELICASE-INTERACTING PROTEIN 1 FAMILY MEMBER"/>
    <property type="match status" value="1"/>
</dbReference>
<dbReference type="Gene3D" id="1.20.272.10">
    <property type="match status" value="1"/>
</dbReference>
<feature type="domain" description="AAA+ ATPase" evidence="6">
    <location>
        <begin position="37"/>
        <end position="154"/>
    </location>
</feature>
<dbReference type="GO" id="GO:0006261">
    <property type="term" value="P:DNA-templated DNA replication"/>
    <property type="evidence" value="ECO:0007669"/>
    <property type="project" value="TreeGrafter"/>
</dbReference>
<name>A0A2H0XD03_UNCKA</name>
<organism evidence="7 8">
    <name type="scientific">candidate division WWE3 bacterium CG08_land_8_20_14_0_20_40_13</name>
    <dbReference type="NCBI Taxonomy" id="1975084"/>
    <lineage>
        <taxon>Bacteria</taxon>
        <taxon>Katanobacteria</taxon>
    </lineage>
</organism>
<dbReference type="EMBL" id="PEYT01000031">
    <property type="protein sequence ID" value="PIS22820.1"/>
    <property type="molecule type" value="Genomic_DNA"/>
</dbReference>
<evidence type="ECO:0000256" key="1">
    <source>
        <dbReference type="ARBA" id="ARBA00002393"/>
    </source>
</evidence>
<comment type="similarity">
    <text evidence="2">Belongs to the AAA ATPase family. RarA/MGS1/WRNIP1 subfamily.</text>
</comment>
<evidence type="ECO:0000313" key="8">
    <source>
        <dbReference type="Proteomes" id="UP000230340"/>
    </source>
</evidence>
<dbReference type="Gene3D" id="1.10.3710.10">
    <property type="entry name" value="DNA polymerase III clamp loader subunits, C-terminal domain"/>
    <property type="match status" value="1"/>
</dbReference>
<sequence length="393" mass="44204">MNPLADRIRPTSLETFVGQKHILSTDKILYKAIKSGQLFSMIFWGPPGSGKTTLARIIAKETGADFMEFSAVNTKTPELKKIFEEAKNSKRKIVVFIDEIHRFSKSQQDAFLPYVERGDVTLIGATTENPSFEVISALLSRSRVFVLERLKKEDLQEILDRAIKDQKEGFGKVKVVFKDEAEDFLLESCNGDSRILLNALEIAVASLSSKTKEVTKEIILDALQKRALKYDRAGEEHYDTISAFIKSMRASQIDPSLYYLARMVDSGEDPLFIARRMVVFASEDIGLAQPTALVVANAVFRACETIGYPECQENLAAGVAYLCKCKKDRSAYDAYFKALDDVKKFGNLPIPMEIRNAPTLLMKDLGYGKGYEKYTQQSLLPEKLRGTKYYFGN</sequence>
<dbReference type="GO" id="GO:0008047">
    <property type="term" value="F:enzyme activator activity"/>
    <property type="evidence" value="ECO:0007669"/>
    <property type="project" value="TreeGrafter"/>
</dbReference>
<keyword evidence="4" id="KW-0547">Nucleotide-binding</keyword>
<dbReference type="InterPro" id="IPR021886">
    <property type="entry name" value="MgsA_C"/>
</dbReference>
<dbReference type="Pfam" id="PF12002">
    <property type="entry name" value="MgsA_C"/>
    <property type="match status" value="1"/>
</dbReference>
<evidence type="ECO:0000256" key="2">
    <source>
        <dbReference type="ARBA" id="ARBA00008959"/>
    </source>
</evidence>
<accession>A0A2H0XD03</accession>
<dbReference type="FunFam" id="1.20.272.10:FF:000001">
    <property type="entry name" value="Putative AAA family ATPase"/>
    <property type="match status" value="1"/>
</dbReference>
<protein>
    <submittedName>
        <fullName evidence="7">AAA family ATPase</fullName>
    </submittedName>
</protein>